<feature type="domain" description="VIT" evidence="3">
    <location>
        <begin position="2"/>
        <end position="132"/>
    </location>
</feature>
<dbReference type="PROSITE" id="PS50234">
    <property type="entry name" value="VWFA"/>
    <property type="match status" value="1"/>
</dbReference>
<dbReference type="Proteomes" id="UP001212997">
    <property type="component" value="Unassembled WGS sequence"/>
</dbReference>
<keyword evidence="5" id="KW-1185">Reference proteome</keyword>
<evidence type="ECO:0000313" key="4">
    <source>
        <dbReference type="EMBL" id="KAJ3481071.1"/>
    </source>
</evidence>
<dbReference type="Pfam" id="PF08487">
    <property type="entry name" value="VIT"/>
    <property type="match status" value="1"/>
</dbReference>
<proteinExistence type="predicted"/>
<organism evidence="4 5">
    <name type="scientific">Meripilus lineatus</name>
    <dbReference type="NCBI Taxonomy" id="2056292"/>
    <lineage>
        <taxon>Eukaryota</taxon>
        <taxon>Fungi</taxon>
        <taxon>Dikarya</taxon>
        <taxon>Basidiomycota</taxon>
        <taxon>Agaricomycotina</taxon>
        <taxon>Agaricomycetes</taxon>
        <taxon>Polyporales</taxon>
        <taxon>Meripilaceae</taxon>
        <taxon>Meripilus</taxon>
    </lineage>
</organism>
<dbReference type="SMART" id="SM00609">
    <property type="entry name" value="VIT"/>
    <property type="match status" value="1"/>
</dbReference>
<dbReference type="InterPro" id="IPR036465">
    <property type="entry name" value="vWFA_dom_sf"/>
</dbReference>
<feature type="region of interest" description="Disordered" evidence="1">
    <location>
        <begin position="718"/>
        <end position="738"/>
    </location>
</feature>
<dbReference type="PANTHER" id="PTHR45737">
    <property type="entry name" value="VON WILLEBRAND FACTOR A DOMAIN-CONTAINING PROTEIN 5A"/>
    <property type="match status" value="1"/>
</dbReference>
<dbReference type="InterPro" id="IPR002035">
    <property type="entry name" value="VWF_A"/>
</dbReference>
<gene>
    <name evidence="4" type="ORF">NLI96_g7910</name>
</gene>
<dbReference type="SUPFAM" id="SSF53300">
    <property type="entry name" value="vWA-like"/>
    <property type="match status" value="1"/>
</dbReference>
<dbReference type="AlphaFoldDB" id="A0AAD5UYB4"/>
<evidence type="ECO:0000313" key="5">
    <source>
        <dbReference type="Proteomes" id="UP001212997"/>
    </source>
</evidence>
<feature type="domain" description="VWFA" evidence="2">
    <location>
        <begin position="272"/>
        <end position="457"/>
    </location>
</feature>
<reference evidence="4" key="1">
    <citation type="submission" date="2022-07" db="EMBL/GenBank/DDBJ databases">
        <title>Genome Sequence of Physisporinus lineatus.</title>
        <authorList>
            <person name="Buettner E."/>
        </authorList>
    </citation>
    <scope>NUCLEOTIDE SEQUENCE</scope>
    <source>
        <strain evidence="4">VT162</strain>
    </source>
</reference>
<dbReference type="PROSITE" id="PS51468">
    <property type="entry name" value="VIT"/>
    <property type="match status" value="1"/>
</dbReference>
<name>A0AAD5UYB4_9APHY</name>
<evidence type="ECO:0000259" key="2">
    <source>
        <dbReference type="PROSITE" id="PS50234"/>
    </source>
</evidence>
<evidence type="ECO:0000256" key="1">
    <source>
        <dbReference type="SAM" id="MobiDB-lite"/>
    </source>
</evidence>
<dbReference type="PANTHER" id="PTHR45737:SF6">
    <property type="entry name" value="VON WILLEBRAND FACTOR A DOMAIN-CONTAINING PROTEIN 5A"/>
    <property type="match status" value="1"/>
</dbReference>
<protein>
    <submittedName>
        <fullName evidence="4">Uncharacterized protein</fullName>
    </submittedName>
</protein>
<dbReference type="InterPro" id="IPR013694">
    <property type="entry name" value="VIT"/>
</dbReference>
<accession>A0AAD5UYB4</accession>
<feature type="compositionally biased region" description="Basic and acidic residues" evidence="1">
    <location>
        <begin position="630"/>
        <end position="640"/>
    </location>
</feature>
<dbReference type="SMART" id="SM00327">
    <property type="entry name" value="VWA"/>
    <property type="match status" value="1"/>
</dbReference>
<feature type="region of interest" description="Disordered" evidence="1">
    <location>
        <begin position="622"/>
        <end position="662"/>
    </location>
</feature>
<dbReference type="EMBL" id="JANAWD010000341">
    <property type="protein sequence ID" value="KAJ3481071.1"/>
    <property type="molecule type" value="Genomic_DNA"/>
</dbReference>
<dbReference type="Pfam" id="PF13768">
    <property type="entry name" value="VWA_3"/>
    <property type="match status" value="1"/>
</dbReference>
<dbReference type="Gene3D" id="3.40.50.410">
    <property type="entry name" value="von Willebrand factor, type A domain"/>
    <property type="match status" value="1"/>
</dbReference>
<comment type="caution">
    <text evidence="4">The sequence shown here is derived from an EMBL/GenBank/DDBJ whole genome shotgun (WGS) entry which is preliminary data.</text>
</comment>
<evidence type="ECO:0000259" key="3">
    <source>
        <dbReference type="PROSITE" id="PS51468"/>
    </source>
</evidence>
<sequence>MCGIVFRLKQGTLSPLPLEEVCVQGVVIDVSAKVTLTQVFTNPSDHPTPRAKYVFPIPARAAVCAFEMRMDNGHTIVGIAKERQQAATDHASAIRQGKATSLVEWVTDDAFTISIGSIPAKQKITTKLTYTINLMNDDLVDQIRFQLPMNIGARYGVMPGTLMDASEPAPSTRVRIMLGIQTSGDIQSITSPSHPEVTCCPFDSGDAGPSRNRMITTYESREYLAQDFVVNIQARGLDEPRCFAERDPKHGSVSFQLTLVPKLNLPPIATQEYIFLVDRSGSMAGSRILAARRALMMLLRLLPTSGTTFNIFSFGSHSSSMFVSSLPYSQASLADATQYVDFMQADFGGTKILGALSSVFQSRTRTCATAVFVLTDGEAYNIDFTISEVTKAVACSTKEAPLRVFTLGIGETTSSAMCEGIARAGNGICLMAATSENILGKCTKLVRASRTFILKNITVDWGIPPAGEQSGPLVLQAPHKIEAIYPGHRLLVSAMIKDSGFFLPQDVVLRGQRDGEGEPIEIRVKVDTVDPEKDDDTIPLVNTLAAHRMIAELEDPRNDLFNDEEQKKATIIRIGEQYQLASRYTSFVAVGELLSSYSKEPATESTAGESFSRLAVNFFGDASTSTDDVSTERRQDGKEGQDDDWDIGRPDPTPAPPPRHRNYLGHARLLIVDSPFQESSESPPTTGTLYSCLSRYTTVDNAPLPIPRDRERQGPQDLINPSSCGPVLQAPTSSSVSGHGARIQSAMLQPKTVGFANDKSSEVAKPTPNSPLETPVVRMVRLQAFDGSFSPSDELVQIIGKEDIITIGRAKGVDDSVWATIVAIVYLKKHLSDQRELLDGLVEKAMEFIERSLLPEGVDVEALTELARTFVV</sequence>